<dbReference type="Proteomes" id="UP001227230">
    <property type="component" value="Chromosome 17"/>
</dbReference>
<reference evidence="1 2" key="1">
    <citation type="journal article" date="2023" name="Hortic Res">
        <title>The complete reference genome for grapevine (Vitis vinifera L.) genetics and breeding.</title>
        <authorList>
            <person name="Shi X."/>
            <person name="Cao S."/>
            <person name="Wang X."/>
            <person name="Huang S."/>
            <person name="Wang Y."/>
            <person name="Liu Z."/>
            <person name="Liu W."/>
            <person name="Leng X."/>
            <person name="Peng Y."/>
            <person name="Wang N."/>
            <person name="Wang Y."/>
            <person name="Ma Z."/>
            <person name="Xu X."/>
            <person name="Zhang F."/>
            <person name="Xue H."/>
            <person name="Zhong H."/>
            <person name="Wang Y."/>
            <person name="Zhang K."/>
            <person name="Velt A."/>
            <person name="Avia K."/>
            <person name="Holtgrawe D."/>
            <person name="Grimplet J."/>
            <person name="Matus J.T."/>
            <person name="Ware D."/>
            <person name="Wu X."/>
            <person name="Wang H."/>
            <person name="Liu C."/>
            <person name="Fang Y."/>
            <person name="Rustenholz C."/>
            <person name="Cheng Z."/>
            <person name="Xiao H."/>
            <person name="Zhou Y."/>
        </authorList>
    </citation>
    <scope>NUCLEOTIDE SEQUENCE [LARGE SCALE GENOMIC DNA]</scope>
    <source>
        <strain evidence="2">cv. Pinot noir / PN40024</strain>
        <tissue evidence="1">Leaf</tissue>
    </source>
</reference>
<evidence type="ECO:0000313" key="1">
    <source>
        <dbReference type="EMBL" id="WKA08082.1"/>
    </source>
</evidence>
<proteinExistence type="predicted"/>
<organism evidence="1 2">
    <name type="scientific">Vitis vinifera</name>
    <name type="common">Grape</name>
    <dbReference type="NCBI Taxonomy" id="29760"/>
    <lineage>
        <taxon>Eukaryota</taxon>
        <taxon>Viridiplantae</taxon>
        <taxon>Streptophyta</taxon>
        <taxon>Embryophyta</taxon>
        <taxon>Tracheophyta</taxon>
        <taxon>Spermatophyta</taxon>
        <taxon>Magnoliopsida</taxon>
        <taxon>eudicotyledons</taxon>
        <taxon>Gunneridae</taxon>
        <taxon>Pentapetalae</taxon>
        <taxon>rosids</taxon>
        <taxon>Vitales</taxon>
        <taxon>Vitaceae</taxon>
        <taxon>Viteae</taxon>
        <taxon>Vitis</taxon>
    </lineage>
</organism>
<protein>
    <submittedName>
        <fullName evidence="1">Uncharacterized protein</fullName>
    </submittedName>
</protein>
<sequence>MRVSWDTLTPGLLLNQQRLCFSLAWPWKTHFPLACRAASHVCFPVSWLKKFHPSRAEPITWQTWGFTGLAAPLRFKPLGPDLQSLAASSFSQEDRKQRLQIAIFSNLTSLVSKYKCLGASRLLIQNLHPASRATAVFTNI</sequence>
<evidence type="ECO:0000313" key="2">
    <source>
        <dbReference type="Proteomes" id="UP001227230"/>
    </source>
</evidence>
<gene>
    <name evidence="1" type="ORF">VitviT2T_025834</name>
</gene>
<accession>A0ABY9DL20</accession>
<keyword evidence="2" id="KW-1185">Reference proteome</keyword>
<dbReference type="EMBL" id="CP126664">
    <property type="protein sequence ID" value="WKA08082.1"/>
    <property type="molecule type" value="Genomic_DNA"/>
</dbReference>
<name>A0ABY9DL20_VITVI</name>